<comment type="caution">
    <text evidence="1">The sequence shown here is derived from an EMBL/GenBank/DDBJ whole genome shotgun (WGS) entry which is preliminary data.</text>
</comment>
<accession>A0ABR4HI33</accession>
<reference evidence="1 2" key="1">
    <citation type="submission" date="2024-07" db="EMBL/GenBank/DDBJ databases">
        <title>Section-level genome sequencing and comparative genomics of Aspergillus sections Usti and Cavernicolus.</title>
        <authorList>
            <consortium name="Lawrence Berkeley National Laboratory"/>
            <person name="Nybo J.L."/>
            <person name="Vesth T.C."/>
            <person name="Theobald S."/>
            <person name="Frisvad J.C."/>
            <person name="Larsen T.O."/>
            <person name="Kjaerboelling I."/>
            <person name="Rothschild-Mancinelli K."/>
            <person name="Lyhne E.K."/>
            <person name="Kogle M.E."/>
            <person name="Barry K."/>
            <person name="Clum A."/>
            <person name="Na H."/>
            <person name="Ledsgaard L."/>
            <person name="Lin J."/>
            <person name="Lipzen A."/>
            <person name="Kuo A."/>
            <person name="Riley R."/>
            <person name="Mondo S."/>
            <person name="Labutti K."/>
            <person name="Haridas S."/>
            <person name="Pangalinan J."/>
            <person name="Salamov A.A."/>
            <person name="Simmons B.A."/>
            <person name="Magnuson J.K."/>
            <person name="Chen J."/>
            <person name="Drula E."/>
            <person name="Henrissat B."/>
            <person name="Wiebenga A."/>
            <person name="Lubbers R.J."/>
            <person name="Gomes A.C."/>
            <person name="Makela M.R."/>
            <person name="Stajich J."/>
            <person name="Grigoriev I.V."/>
            <person name="Mortensen U.H."/>
            <person name="De Vries R.P."/>
            <person name="Baker S.E."/>
            <person name="Andersen M.R."/>
        </authorList>
    </citation>
    <scope>NUCLEOTIDE SEQUENCE [LARGE SCALE GENOMIC DNA]</scope>
    <source>
        <strain evidence="1 2">CBS 588.65</strain>
    </source>
</reference>
<evidence type="ECO:0000313" key="2">
    <source>
        <dbReference type="Proteomes" id="UP001610334"/>
    </source>
</evidence>
<dbReference type="EMBL" id="JBFXLT010000029">
    <property type="protein sequence ID" value="KAL2815146.1"/>
    <property type="molecule type" value="Genomic_DNA"/>
</dbReference>
<dbReference type="Proteomes" id="UP001610334">
    <property type="component" value="Unassembled WGS sequence"/>
</dbReference>
<evidence type="ECO:0000313" key="1">
    <source>
        <dbReference type="EMBL" id="KAL2815146.1"/>
    </source>
</evidence>
<keyword evidence="2" id="KW-1185">Reference proteome</keyword>
<protein>
    <submittedName>
        <fullName evidence="1">Uncharacterized protein</fullName>
    </submittedName>
</protein>
<name>A0ABR4HI33_9EURO</name>
<organism evidence="1 2">
    <name type="scientific">Aspergillus granulosus</name>
    <dbReference type="NCBI Taxonomy" id="176169"/>
    <lineage>
        <taxon>Eukaryota</taxon>
        <taxon>Fungi</taxon>
        <taxon>Dikarya</taxon>
        <taxon>Ascomycota</taxon>
        <taxon>Pezizomycotina</taxon>
        <taxon>Eurotiomycetes</taxon>
        <taxon>Eurotiomycetidae</taxon>
        <taxon>Eurotiales</taxon>
        <taxon>Aspergillaceae</taxon>
        <taxon>Aspergillus</taxon>
        <taxon>Aspergillus subgen. Nidulantes</taxon>
    </lineage>
</organism>
<sequence>MVAHRRAHGLAKHRMDREEQGLGCVLQLVGICYTHSGIVKYFGWPKILETVVQHLKAGDGGGIYTLQEQYTRVVE</sequence>
<gene>
    <name evidence="1" type="ORF">BJX63DRAFT_390586</name>
</gene>
<proteinExistence type="predicted"/>